<feature type="transmembrane region" description="Helical" evidence="5">
    <location>
        <begin position="57"/>
        <end position="80"/>
    </location>
</feature>
<proteinExistence type="predicted"/>
<feature type="transmembrane region" description="Helical" evidence="5">
    <location>
        <begin position="20"/>
        <end position="45"/>
    </location>
</feature>
<accession>A0A7Y9EYD9</accession>
<feature type="transmembrane region" description="Helical" evidence="5">
    <location>
        <begin position="174"/>
        <end position="194"/>
    </location>
</feature>
<dbReference type="PRINTS" id="PR01036">
    <property type="entry name" value="TCRTETB"/>
</dbReference>
<feature type="transmembrane region" description="Helical" evidence="5">
    <location>
        <begin position="402"/>
        <end position="425"/>
    </location>
</feature>
<comment type="caution">
    <text evidence="7">The sequence shown here is derived from an EMBL/GenBank/DDBJ whole genome shotgun (WGS) entry which is preliminary data.</text>
</comment>
<dbReference type="InterPro" id="IPR020846">
    <property type="entry name" value="MFS_dom"/>
</dbReference>
<evidence type="ECO:0000313" key="7">
    <source>
        <dbReference type="EMBL" id="NYD55370.1"/>
    </source>
</evidence>
<dbReference type="Proteomes" id="UP000552045">
    <property type="component" value="Unassembled WGS sequence"/>
</dbReference>
<dbReference type="InterPro" id="IPR011701">
    <property type="entry name" value="MFS"/>
</dbReference>
<feature type="transmembrane region" description="Helical" evidence="5">
    <location>
        <begin position="338"/>
        <end position="360"/>
    </location>
</feature>
<dbReference type="Gene3D" id="1.20.1250.20">
    <property type="entry name" value="MFS general substrate transporter like domains"/>
    <property type="match status" value="2"/>
</dbReference>
<dbReference type="PANTHER" id="PTHR23501">
    <property type="entry name" value="MAJOR FACILITATOR SUPERFAMILY"/>
    <property type="match status" value="1"/>
</dbReference>
<protein>
    <submittedName>
        <fullName evidence="7">MFS family permease</fullName>
    </submittedName>
</protein>
<organism evidence="7 8">
    <name type="scientific">Microbacterium pseudoresistens</name>
    <dbReference type="NCBI Taxonomy" id="640634"/>
    <lineage>
        <taxon>Bacteria</taxon>
        <taxon>Bacillati</taxon>
        <taxon>Actinomycetota</taxon>
        <taxon>Actinomycetes</taxon>
        <taxon>Micrococcales</taxon>
        <taxon>Microbacteriaceae</taxon>
        <taxon>Microbacterium</taxon>
    </lineage>
</organism>
<dbReference type="InterPro" id="IPR036259">
    <property type="entry name" value="MFS_trans_sf"/>
</dbReference>
<dbReference type="PROSITE" id="PS50850">
    <property type="entry name" value="MFS"/>
    <property type="match status" value="1"/>
</dbReference>
<dbReference type="AlphaFoldDB" id="A0A7Y9EYD9"/>
<evidence type="ECO:0000256" key="2">
    <source>
        <dbReference type="ARBA" id="ARBA00022692"/>
    </source>
</evidence>
<feature type="domain" description="Major facilitator superfamily (MFS) profile" evidence="6">
    <location>
        <begin position="23"/>
        <end position="452"/>
    </location>
</feature>
<dbReference type="GO" id="GO:0005886">
    <property type="term" value="C:plasma membrane"/>
    <property type="evidence" value="ECO:0007669"/>
    <property type="project" value="UniProtKB-SubCell"/>
</dbReference>
<dbReference type="Pfam" id="PF07690">
    <property type="entry name" value="MFS_1"/>
    <property type="match status" value="2"/>
</dbReference>
<dbReference type="SUPFAM" id="SSF103473">
    <property type="entry name" value="MFS general substrate transporter"/>
    <property type="match status" value="1"/>
</dbReference>
<feature type="transmembrane region" description="Helical" evidence="5">
    <location>
        <begin position="431"/>
        <end position="451"/>
    </location>
</feature>
<feature type="transmembrane region" description="Helical" evidence="5">
    <location>
        <begin position="273"/>
        <end position="294"/>
    </location>
</feature>
<evidence type="ECO:0000313" key="8">
    <source>
        <dbReference type="Proteomes" id="UP000552045"/>
    </source>
</evidence>
<feature type="transmembrane region" description="Helical" evidence="5">
    <location>
        <begin position="146"/>
        <end position="168"/>
    </location>
</feature>
<keyword evidence="3 5" id="KW-1133">Transmembrane helix</keyword>
<evidence type="ECO:0000256" key="4">
    <source>
        <dbReference type="ARBA" id="ARBA00023136"/>
    </source>
</evidence>
<evidence type="ECO:0000256" key="5">
    <source>
        <dbReference type="SAM" id="Phobius"/>
    </source>
</evidence>
<feature type="transmembrane region" description="Helical" evidence="5">
    <location>
        <begin position="87"/>
        <end position="107"/>
    </location>
</feature>
<dbReference type="EMBL" id="JACCBH010000001">
    <property type="protein sequence ID" value="NYD55370.1"/>
    <property type="molecule type" value="Genomic_DNA"/>
</dbReference>
<comment type="subcellular location">
    <subcellularLocation>
        <location evidence="1">Cell membrane</location>
        <topology evidence="1">Multi-pass membrane protein</topology>
    </subcellularLocation>
</comment>
<sequence length="459" mass="46550">MTAPEEAPDALRESIWSPRYLAVTLGAVALIFLGALEALAVTTVMPVVSADLDGQSLYAVAFAGTLATGVVGMVAVGAWTDRAAPRAPVYTATALFILGLLIAGLAQTMPVLLAGRLVQGLGAGGQTVALYVVVARLYPPRMHGRVFAVFSAAWVVPSMVGPALAGAVTELLDWRWTFLGVAALAIIALVAIIIRLRAVELRAGDASGSLARVGVRMLLAVVVAVAAIVVGLAVEAPAAWRWPVAASAVVVLGLAVLPLLPRGTLRSVRGLPSVILMRALIAGAFFAAEAYIPYLLMDEFSFSPTYAGLVLTGSALSWSFGSWVQGQWGERLGSVRSSAIGLSLLLSALAVVTIVALAGASPLLAMAGWALAGGGMGLLYPMLNVLMLAYSTPADEGFNSSALSIADATGSAVIMAVAGLVFGAAAAGAGAFAAVYVLSGVLILAAAVPGLRLGRPAVG</sequence>
<keyword evidence="2 5" id="KW-0812">Transmembrane</keyword>
<name>A0A7Y9EYD9_9MICO</name>
<keyword evidence="8" id="KW-1185">Reference proteome</keyword>
<keyword evidence="4 5" id="KW-0472">Membrane</keyword>
<feature type="transmembrane region" description="Helical" evidence="5">
    <location>
        <begin position="366"/>
        <end position="390"/>
    </location>
</feature>
<feature type="transmembrane region" description="Helical" evidence="5">
    <location>
        <begin position="113"/>
        <end position="134"/>
    </location>
</feature>
<feature type="transmembrane region" description="Helical" evidence="5">
    <location>
        <begin position="306"/>
        <end position="326"/>
    </location>
</feature>
<dbReference type="PANTHER" id="PTHR23501:SF154">
    <property type="entry name" value="MULTIDRUG-EFFLUX TRANSPORTER RV1634-RELATED"/>
    <property type="match status" value="1"/>
</dbReference>
<reference evidence="7 8" key="1">
    <citation type="submission" date="2020-07" db="EMBL/GenBank/DDBJ databases">
        <title>Sequencing the genomes of 1000 actinobacteria strains.</title>
        <authorList>
            <person name="Klenk H.-P."/>
        </authorList>
    </citation>
    <scope>NUCLEOTIDE SEQUENCE [LARGE SCALE GENOMIC DNA]</scope>
    <source>
        <strain evidence="7 8">DSM 22185</strain>
    </source>
</reference>
<dbReference type="GO" id="GO:0022857">
    <property type="term" value="F:transmembrane transporter activity"/>
    <property type="evidence" value="ECO:0007669"/>
    <property type="project" value="InterPro"/>
</dbReference>
<evidence type="ECO:0000256" key="3">
    <source>
        <dbReference type="ARBA" id="ARBA00022989"/>
    </source>
</evidence>
<gene>
    <name evidence="7" type="ORF">BKA02_002425</name>
</gene>
<evidence type="ECO:0000256" key="1">
    <source>
        <dbReference type="ARBA" id="ARBA00004651"/>
    </source>
</evidence>
<dbReference type="RefSeq" id="WP_343045405.1">
    <property type="nucleotide sequence ID" value="NZ_BAABLC010000006.1"/>
</dbReference>
<feature type="transmembrane region" description="Helical" evidence="5">
    <location>
        <begin position="215"/>
        <end position="234"/>
    </location>
</feature>
<feature type="transmembrane region" description="Helical" evidence="5">
    <location>
        <begin position="240"/>
        <end position="261"/>
    </location>
</feature>
<evidence type="ECO:0000259" key="6">
    <source>
        <dbReference type="PROSITE" id="PS50850"/>
    </source>
</evidence>